<gene>
    <name evidence="3" type="ORF">BN869_000002587_1</name>
</gene>
<dbReference type="EMBL" id="CDPU01000005">
    <property type="protein sequence ID" value="CEO46532.1"/>
    <property type="molecule type" value="Genomic_DNA"/>
</dbReference>
<dbReference type="PANTHER" id="PTHR38111">
    <property type="entry name" value="ZN(2)-C6 FUNGAL-TYPE DOMAIN-CONTAINING PROTEIN-RELATED"/>
    <property type="match status" value="1"/>
</dbReference>
<dbReference type="GO" id="GO:0008270">
    <property type="term" value="F:zinc ion binding"/>
    <property type="evidence" value="ECO:0007669"/>
    <property type="project" value="InterPro"/>
</dbReference>
<dbReference type="InterPro" id="IPR021858">
    <property type="entry name" value="Fun_TF"/>
</dbReference>
<proteinExistence type="predicted"/>
<dbReference type="InterPro" id="IPR053178">
    <property type="entry name" value="Osmoadaptation_assoc"/>
</dbReference>
<sequence>MVGVPNSKGCTLCLKRSVKCDEGLPSCWQCRRGGRKCPGYAREMKFVDEGPKMRRLTKKLRSMRLPADTLMNGSPERQQEAGDRVNFFAIEHQESTGMTQPPSAALEREQLLACFVSDMFPLGASGAQKSFFGSWLWHIPPRLGCSPVFDYAALSLALAYFARASGDQLSFQRAEMSYNMSLKALAAVISDERRHFDSDVLGATMLLGSYEKFFGRGHSWIKHAGGTARLLQARGASRCYESPFDYSMFLACRGSIISEALILKKPCFLEAEDWRMIPSGLIEFPLLPKSPKLHHEFFTHLAVVPGIMSRVNDVEMRNNSGYASEINRLLVLSQAQALRKDFRDWYEEYIGSEDGLRKPVLSKVSLTESDSLFDSIYIYYDVPSATMITTYYAYLILINREINRLVPNTVHPEENLKLAQKICQSIKYCSEAGQCGTTTMRIVLPVVILELSGIYLQWAESWLQRISTPIDPSCDSKERQHQYPVTAFG</sequence>
<keyword evidence="1" id="KW-0539">Nucleus</keyword>
<dbReference type="SUPFAM" id="SSF57701">
    <property type="entry name" value="Zn2/Cys6 DNA-binding domain"/>
    <property type="match status" value="1"/>
</dbReference>
<accession>A0A0B7JTB3</accession>
<dbReference type="AlphaFoldDB" id="A0A0B7JTB3"/>
<dbReference type="InterPro" id="IPR001138">
    <property type="entry name" value="Zn2Cys6_DnaBD"/>
</dbReference>
<feature type="domain" description="Zn(2)-C6 fungal-type" evidence="2">
    <location>
        <begin position="9"/>
        <end position="37"/>
    </location>
</feature>
<dbReference type="CDD" id="cd00067">
    <property type="entry name" value="GAL4"/>
    <property type="match status" value="1"/>
</dbReference>
<dbReference type="Gene3D" id="4.10.240.10">
    <property type="entry name" value="Zn(2)-C6 fungal-type DNA-binding domain"/>
    <property type="match status" value="1"/>
</dbReference>
<protein>
    <recommendedName>
        <fullName evidence="2">Zn(2)-C6 fungal-type domain-containing protein</fullName>
    </recommendedName>
</protein>
<evidence type="ECO:0000256" key="1">
    <source>
        <dbReference type="ARBA" id="ARBA00023242"/>
    </source>
</evidence>
<organism evidence="3">
    <name type="scientific">Bionectria ochroleuca</name>
    <name type="common">Gliocladium roseum</name>
    <dbReference type="NCBI Taxonomy" id="29856"/>
    <lineage>
        <taxon>Eukaryota</taxon>
        <taxon>Fungi</taxon>
        <taxon>Dikarya</taxon>
        <taxon>Ascomycota</taxon>
        <taxon>Pezizomycotina</taxon>
        <taxon>Sordariomycetes</taxon>
        <taxon>Hypocreomycetidae</taxon>
        <taxon>Hypocreales</taxon>
        <taxon>Bionectriaceae</taxon>
        <taxon>Clonostachys</taxon>
    </lineage>
</organism>
<dbReference type="GO" id="GO:0000981">
    <property type="term" value="F:DNA-binding transcription factor activity, RNA polymerase II-specific"/>
    <property type="evidence" value="ECO:0007669"/>
    <property type="project" value="InterPro"/>
</dbReference>
<dbReference type="PANTHER" id="PTHR38111:SF6">
    <property type="entry name" value="FINGER DOMAIN PROTEIN, PUTATIVE (AFU_ORTHOLOGUE AFUA_8G01940)-RELATED"/>
    <property type="match status" value="1"/>
</dbReference>
<dbReference type="InterPro" id="IPR036864">
    <property type="entry name" value="Zn2-C6_fun-type_DNA-bd_sf"/>
</dbReference>
<dbReference type="Pfam" id="PF11951">
    <property type="entry name" value="Fungal_trans_2"/>
    <property type="match status" value="1"/>
</dbReference>
<dbReference type="PROSITE" id="PS50048">
    <property type="entry name" value="ZN2_CY6_FUNGAL_2"/>
    <property type="match status" value="1"/>
</dbReference>
<name>A0A0B7JTB3_BIOOC</name>
<reference evidence="3" key="1">
    <citation type="submission" date="2015-01" db="EMBL/GenBank/DDBJ databases">
        <authorList>
            <person name="Durling Mikael"/>
        </authorList>
    </citation>
    <scope>NUCLEOTIDE SEQUENCE</scope>
</reference>
<evidence type="ECO:0000259" key="2">
    <source>
        <dbReference type="PROSITE" id="PS50048"/>
    </source>
</evidence>
<dbReference type="SMART" id="SM00066">
    <property type="entry name" value="GAL4"/>
    <property type="match status" value="1"/>
</dbReference>
<evidence type="ECO:0000313" key="3">
    <source>
        <dbReference type="EMBL" id="CEO46532.1"/>
    </source>
</evidence>